<dbReference type="Proteomes" id="UP000612585">
    <property type="component" value="Unassembled WGS sequence"/>
</dbReference>
<dbReference type="Pfam" id="PF13466">
    <property type="entry name" value="STAS_2"/>
    <property type="match status" value="1"/>
</dbReference>
<dbReference type="SUPFAM" id="SSF52091">
    <property type="entry name" value="SpoIIaa-like"/>
    <property type="match status" value="1"/>
</dbReference>
<evidence type="ECO:0000313" key="2">
    <source>
        <dbReference type="EMBL" id="GIJ54968.1"/>
    </source>
</evidence>
<sequence>MSTDLARWEAAGDGVLRLVVRGDLDLSVLDRLAETMWTRAPGSVPQVEIDLGGVGYFDTSVARTLERYRVEASAHDADVRVVVASPVPLLVLRLAGLRELLGVG</sequence>
<dbReference type="PROSITE" id="PS50801">
    <property type="entry name" value="STAS"/>
    <property type="match status" value="1"/>
</dbReference>
<dbReference type="InterPro" id="IPR036513">
    <property type="entry name" value="STAS_dom_sf"/>
</dbReference>
<comment type="caution">
    <text evidence="2">The sequence shown here is derived from an EMBL/GenBank/DDBJ whole genome shotgun (WGS) entry which is preliminary data.</text>
</comment>
<dbReference type="EMBL" id="BOPG01000012">
    <property type="protein sequence ID" value="GIJ54968.1"/>
    <property type="molecule type" value="Genomic_DNA"/>
</dbReference>
<accession>A0A8J3Z4N9</accession>
<protein>
    <recommendedName>
        <fullName evidence="1">STAS domain-containing protein</fullName>
    </recommendedName>
</protein>
<feature type="domain" description="STAS" evidence="1">
    <location>
        <begin position="13"/>
        <end position="104"/>
    </location>
</feature>
<gene>
    <name evidence="2" type="ORF">Vau01_024840</name>
</gene>
<organism evidence="2 3">
    <name type="scientific">Virgisporangium aurantiacum</name>
    <dbReference type="NCBI Taxonomy" id="175570"/>
    <lineage>
        <taxon>Bacteria</taxon>
        <taxon>Bacillati</taxon>
        <taxon>Actinomycetota</taxon>
        <taxon>Actinomycetes</taxon>
        <taxon>Micromonosporales</taxon>
        <taxon>Micromonosporaceae</taxon>
        <taxon>Virgisporangium</taxon>
    </lineage>
</organism>
<keyword evidence="3" id="KW-1185">Reference proteome</keyword>
<proteinExistence type="predicted"/>
<name>A0A8J3Z4N9_9ACTN</name>
<evidence type="ECO:0000259" key="1">
    <source>
        <dbReference type="PROSITE" id="PS50801"/>
    </source>
</evidence>
<dbReference type="AlphaFoldDB" id="A0A8J3Z4N9"/>
<dbReference type="CDD" id="cd07043">
    <property type="entry name" value="STAS_anti-anti-sigma_factors"/>
    <property type="match status" value="1"/>
</dbReference>
<dbReference type="Gene3D" id="3.30.750.24">
    <property type="entry name" value="STAS domain"/>
    <property type="match status" value="1"/>
</dbReference>
<dbReference type="InterPro" id="IPR058548">
    <property type="entry name" value="MlaB-like_STAS"/>
</dbReference>
<reference evidence="2" key="1">
    <citation type="submission" date="2021-01" db="EMBL/GenBank/DDBJ databases">
        <title>Whole genome shotgun sequence of Virgisporangium aurantiacum NBRC 16421.</title>
        <authorList>
            <person name="Komaki H."/>
            <person name="Tamura T."/>
        </authorList>
    </citation>
    <scope>NUCLEOTIDE SEQUENCE</scope>
    <source>
        <strain evidence="2">NBRC 16421</strain>
    </source>
</reference>
<evidence type="ECO:0000313" key="3">
    <source>
        <dbReference type="Proteomes" id="UP000612585"/>
    </source>
</evidence>
<dbReference type="InterPro" id="IPR002645">
    <property type="entry name" value="STAS_dom"/>
</dbReference>
<dbReference type="RefSeq" id="WP_203990903.1">
    <property type="nucleotide sequence ID" value="NZ_BOPG01000012.1"/>
</dbReference>